<evidence type="ECO:0000256" key="6">
    <source>
        <dbReference type="ARBA" id="ARBA00022960"/>
    </source>
</evidence>
<dbReference type="HAMAP" id="MF_00111">
    <property type="entry name" value="MurA"/>
    <property type="match status" value="1"/>
</dbReference>
<dbReference type="AlphaFoldDB" id="A0A9D0YYH2"/>
<organism evidence="14 15">
    <name type="scientific">Candidatus Avichristensenella intestinipullorum</name>
    <dbReference type="NCBI Taxonomy" id="2840693"/>
    <lineage>
        <taxon>Bacteria</taxon>
        <taxon>Bacillati</taxon>
        <taxon>Bacillota</taxon>
        <taxon>Clostridia</taxon>
        <taxon>Candidatus Avichristensenella</taxon>
    </lineage>
</organism>
<evidence type="ECO:0000256" key="4">
    <source>
        <dbReference type="ARBA" id="ARBA00022618"/>
    </source>
</evidence>
<feature type="binding site" evidence="12">
    <location>
        <begin position="22"/>
        <end position="23"/>
    </location>
    <ligand>
        <name>phosphoenolpyruvate</name>
        <dbReference type="ChEBI" id="CHEBI:58702"/>
    </ligand>
</feature>
<keyword evidence="6 12" id="KW-0133">Cell shape</keyword>
<dbReference type="InterPro" id="IPR036968">
    <property type="entry name" value="Enolpyruvate_Tfrase_sf"/>
</dbReference>
<evidence type="ECO:0000256" key="7">
    <source>
        <dbReference type="ARBA" id="ARBA00022984"/>
    </source>
</evidence>
<dbReference type="PANTHER" id="PTHR43783">
    <property type="entry name" value="UDP-N-ACETYLGLUCOSAMINE 1-CARBOXYVINYLTRANSFERASE"/>
    <property type="match status" value="1"/>
</dbReference>
<evidence type="ECO:0000313" key="14">
    <source>
        <dbReference type="EMBL" id="HIQ63721.1"/>
    </source>
</evidence>
<dbReference type="GO" id="GO:0071555">
    <property type="term" value="P:cell wall organization"/>
    <property type="evidence" value="ECO:0007669"/>
    <property type="project" value="UniProtKB-KW"/>
</dbReference>
<feature type="modified residue" description="2-(S-cysteinyl)pyruvic acid O-phosphothioketal" evidence="12">
    <location>
        <position position="116"/>
    </location>
</feature>
<gene>
    <name evidence="12" type="primary">murA</name>
    <name evidence="14" type="ORF">IAA66_09105</name>
</gene>
<evidence type="ECO:0000256" key="12">
    <source>
        <dbReference type="HAMAP-Rule" id="MF_00111"/>
    </source>
</evidence>
<dbReference type="InterPro" id="IPR013792">
    <property type="entry name" value="RNA3'P_cycl/enolpyr_Trfase_a/b"/>
</dbReference>
<dbReference type="GO" id="GO:0009252">
    <property type="term" value="P:peptidoglycan biosynthetic process"/>
    <property type="evidence" value="ECO:0007669"/>
    <property type="project" value="UniProtKB-UniRule"/>
</dbReference>
<dbReference type="NCBIfam" id="NF006873">
    <property type="entry name" value="PRK09369.1"/>
    <property type="match status" value="1"/>
</dbReference>
<evidence type="ECO:0000256" key="1">
    <source>
        <dbReference type="ARBA" id="ARBA00004496"/>
    </source>
</evidence>
<dbReference type="EMBL" id="DVFI01000122">
    <property type="protein sequence ID" value="HIQ63721.1"/>
    <property type="molecule type" value="Genomic_DNA"/>
</dbReference>
<dbReference type="GO" id="GO:0019277">
    <property type="term" value="P:UDP-N-acetylgalactosamine biosynthetic process"/>
    <property type="evidence" value="ECO:0007669"/>
    <property type="project" value="InterPro"/>
</dbReference>
<dbReference type="EC" id="2.5.1.7" evidence="12"/>
<keyword evidence="4 12" id="KW-0132">Cell division</keyword>
<comment type="subcellular location">
    <subcellularLocation>
        <location evidence="1 12">Cytoplasm</location>
    </subcellularLocation>
</comment>
<keyword evidence="8 12" id="KW-0131">Cell cycle</keyword>
<comment type="similarity">
    <text evidence="10 12">Belongs to the EPSP synthase family. MurA subfamily.</text>
</comment>
<evidence type="ECO:0000313" key="15">
    <source>
        <dbReference type="Proteomes" id="UP000886819"/>
    </source>
</evidence>
<feature type="binding site" evidence="12">
    <location>
        <position position="92"/>
    </location>
    <ligand>
        <name>UDP-N-acetyl-alpha-D-glucosamine</name>
        <dbReference type="ChEBI" id="CHEBI:57705"/>
    </ligand>
</feature>
<dbReference type="NCBIfam" id="TIGR01072">
    <property type="entry name" value="murA"/>
    <property type="match status" value="1"/>
</dbReference>
<keyword evidence="9 12" id="KW-0961">Cell wall biogenesis/degradation</keyword>
<dbReference type="InterPro" id="IPR005750">
    <property type="entry name" value="UDP_GlcNAc_COvinyl_MurA"/>
</dbReference>
<feature type="binding site" evidence="12">
    <location>
        <position position="304"/>
    </location>
    <ligand>
        <name>UDP-N-acetyl-alpha-D-glucosamine</name>
        <dbReference type="ChEBI" id="CHEBI:57705"/>
    </ligand>
</feature>
<comment type="caution">
    <text evidence="12">Lacks conserved residue(s) required for the propagation of feature annotation.</text>
</comment>
<reference evidence="14" key="1">
    <citation type="submission" date="2020-10" db="EMBL/GenBank/DDBJ databases">
        <authorList>
            <person name="Gilroy R."/>
        </authorList>
    </citation>
    <scope>NUCLEOTIDE SEQUENCE</scope>
    <source>
        <strain evidence="14">ChiHile30-977</strain>
    </source>
</reference>
<feature type="domain" description="Enolpyruvate transferase" evidence="13">
    <location>
        <begin position="7"/>
        <end position="405"/>
    </location>
</feature>
<evidence type="ECO:0000256" key="9">
    <source>
        <dbReference type="ARBA" id="ARBA00023316"/>
    </source>
</evidence>
<dbReference type="GO" id="GO:0008360">
    <property type="term" value="P:regulation of cell shape"/>
    <property type="evidence" value="ECO:0007669"/>
    <property type="project" value="UniProtKB-KW"/>
</dbReference>
<dbReference type="Proteomes" id="UP000886819">
    <property type="component" value="Unassembled WGS sequence"/>
</dbReference>
<dbReference type="CDD" id="cd01555">
    <property type="entry name" value="UdpNAET"/>
    <property type="match status" value="1"/>
</dbReference>
<accession>A0A9D0YYH2</accession>
<name>A0A9D0YYH2_9FIRM</name>
<dbReference type="Gene3D" id="3.65.10.10">
    <property type="entry name" value="Enolpyruvate transferase domain"/>
    <property type="match status" value="2"/>
</dbReference>
<keyword evidence="3 12" id="KW-0963">Cytoplasm</keyword>
<comment type="caution">
    <text evidence="14">The sequence shown here is derived from an EMBL/GenBank/DDBJ whole genome shotgun (WGS) entry which is preliminary data.</text>
</comment>
<evidence type="ECO:0000256" key="5">
    <source>
        <dbReference type="ARBA" id="ARBA00022679"/>
    </source>
</evidence>
<dbReference type="SUPFAM" id="SSF55205">
    <property type="entry name" value="EPT/RTPC-like"/>
    <property type="match status" value="1"/>
</dbReference>
<comment type="pathway">
    <text evidence="2 12">Cell wall biogenesis; peptidoglycan biosynthesis.</text>
</comment>
<evidence type="ECO:0000256" key="8">
    <source>
        <dbReference type="ARBA" id="ARBA00023306"/>
    </source>
</evidence>
<protein>
    <recommendedName>
        <fullName evidence="12">UDP-N-acetylglucosamine 1-carboxyvinyltransferase</fullName>
        <ecNumber evidence="12">2.5.1.7</ecNumber>
    </recommendedName>
    <alternativeName>
        <fullName evidence="12">Enoylpyruvate transferase</fullName>
    </alternativeName>
    <alternativeName>
        <fullName evidence="12">UDP-N-acetylglucosamine enolpyruvyl transferase</fullName>
        <shortName evidence="12">EPT</shortName>
    </alternativeName>
</protein>
<feature type="binding site" evidence="12">
    <location>
        <begin position="121"/>
        <end position="125"/>
    </location>
    <ligand>
        <name>UDP-N-acetyl-alpha-D-glucosamine</name>
        <dbReference type="ChEBI" id="CHEBI:57705"/>
    </ligand>
</feature>
<dbReference type="NCBIfam" id="NF009470">
    <property type="entry name" value="PRK12830.1"/>
    <property type="match status" value="1"/>
</dbReference>
<keyword evidence="12" id="KW-0670">Pyruvate</keyword>
<comment type="catalytic activity">
    <reaction evidence="11 12">
        <text>phosphoenolpyruvate + UDP-N-acetyl-alpha-D-glucosamine = UDP-N-acetyl-3-O-(1-carboxyvinyl)-alpha-D-glucosamine + phosphate</text>
        <dbReference type="Rhea" id="RHEA:18681"/>
        <dbReference type="ChEBI" id="CHEBI:43474"/>
        <dbReference type="ChEBI" id="CHEBI:57705"/>
        <dbReference type="ChEBI" id="CHEBI:58702"/>
        <dbReference type="ChEBI" id="CHEBI:68483"/>
        <dbReference type="EC" id="2.5.1.7"/>
    </reaction>
</comment>
<evidence type="ECO:0000256" key="11">
    <source>
        <dbReference type="ARBA" id="ARBA00047527"/>
    </source>
</evidence>
<feature type="active site" description="Proton donor" evidence="12">
    <location>
        <position position="116"/>
    </location>
</feature>
<keyword evidence="5 12" id="KW-0808">Transferase</keyword>
<keyword evidence="7 12" id="KW-0573">Peptidoglycan synthesis</keyword>
<evidence type="ECO:0000256" key="10">
    <source>
        <dbReference type="ARBA" id="ARBA00038367"/>
    </source>
</evidence>
<dbReference type="GO" id="GO:0051301">
    <property type="term" value="P:cell division"/>
    <property type="evidence" value="ECO:0007669"/>
    <property type="project" value="UniProtKB-KW"/>
</dbReference>
<dbReference type="GO" id="GO:0005737">
    <property type="term" value="C:cytoplasm"/>
    <property type="evidence" value="ECO:0007669"/>
    <property type="project" value="UniProtKB-SubCell"/>
</dbReference>
<evidence type="ECO:0000256" key="3">
    <source>
        <dbReference type="ARBA" id="ARBA00022490"/>
    </source>
</evidence>
<reference evidence="14" key="2">
    <citation type="journal article" date="2021" name="PeerJ">
        <title>Extensive microbial diversity within the chicken gut microbiome revealed by metagenomics and culture.</title>
        <authorList>
            <person name="Gilroy R."/>
            <person name="Ravi A."/>
            <person name="Getino M."/>
            <person name="Pursley I."/>
            <person name="Horton D.L."/>
            <person name="Alikhan N.F."/>
            <person name="Baker D."/>
            <person name="Gharbi K."/>
            <person name="Hall N."/>
            <person name="Watson M."/>
            <person name="Adriaenssens E.M."/>
            <person name="Foster-Nyarko E."/>
            <person name="Jarju S."/>
            <person name="Secka A."/>
            <person name="Antonio M."/>
            <person name="Oren A."/>
            <person name="Chaudhuri R.R."/>
            <person name="La Ragione R."/>
            <person name="Hildebrand F."/>
            <person name="Pallen M.J."/>
        </authorList>
    </citation>
    <scope>NUCLEOTIDE SEQUENCE</scope>
    <source>
        <strain evidence="14">ChiHile30-977</strain>
    </source>
</reference>
<dbReference type="InterPro" id="IPR050068">
    <property type="entry name" value="MurA_subfamily"/>
</dbReference>
<comment type="function">
    <text evidence="12">Cell wall formation. Adds enolpyruvyl to UDP-N-acetylglucosamine.</text>
</comment>
<dbReference type="Pfam" id="PF00275">
    <property type="entry name" value="EPSP_synthase"/>
    <property type="match status" value="1"/>
</dbReference>
<evidence type="ECO:0000256" key="2">
    <source>
        <dbReference type="ARBA" id="ARBA00004752"/>
    </source>
</evidence>
<proteinExistence type="inferred from homology"/>
<sequence>MEKLVIHGGHPLRGDVQVRGGKNTSLAVLSAALLCDEPVTLENLPDIEDVHVLLELMRRLGARIQRSGRNATIDPRQLTSHRPAPELCRKLRGSYYLLGALLGRVGEGAIPYPGGCEIGARPIDQHIKGFRALGAEVDDRYGMVEARTTGLVGTEVFLDCVTVGGTINVMLAAARAQGNTMIFNAAKEPHVVDTANFLNSMGARVRGAGTDVIRIRGTQRLHGCTYTVIPDQIETGTLMIAAAATQGDVTLHGCIPAHMEALSAKLLEMGVRVDEQDDVIRVRSLGGHRAVNIKTQAYPGFPTDLQQPMSALLTTASGTSTVVETIFDKRFKHLDEMLRMGARAHISDRMAVIEGMPGLLGAPVYASDLRAGAALVIAGLMASGDTEIGNPQYIDRGYEKLEERLSALGAQIRRVMMQE</sequence>
<dbReference type="InterPro" id="IPR001986">
    <property type="entry name" value="Enolpyruvate_Tfrase_dom"/>
</dbReference>
<feature type="binding site" evidence="12">
    <location>
        <position position="326"/>
    </location>
    <ligand>
        <name>UDP-N-acetyl-alpha-D-glucosamine</name>
        <dbReference type="ChEBI" id="CHEBI:57705"/>
    </ligand>
</feature>
<dbReference type="GO" id="GO:0008760">
    <property type="term" value="F:UDP-N-acetylglucosamine 1-carboxyvinyltransferase activity"/>
    <property type="evidence" value="ECO:0007669"/>
    <property type="project" value="UniProtKB-UniRule"/>
</dbReference>
<evidence type="ECO:0000259" key="13">
    <source>
        <dbReference type="Pfam" id="PF00275"/>
    </source>
</evidence>
<dbReference type="PANTHER" id="PTHR43783:SF2">
    <property type="entry name" value="UDP-N-ACETYLGLUCOSAMINE 1-CARBOXYVINYLTRANSFERASE 2"/>
    <property type="match status" value="1"/>
</dbReference>